<evidence type="ECO:0000313" key="2">
    <source>
        <dbReference type="EMBL" id="KAK4496540.1"/>
    </source>
</evidence>
<dbReference type="PANTHER" id="PTHR24148:SF73">
    <property type="entry name" value="HET DOMAIN PROTEIN (AFU_ORTHOLOGUE AFUA_8G01020)"/>
    <property type="match status" value="1"/>
</dbReference>
<dbReference type="Pfam" id="PF12796">
    <property type="entry name" value="Ank_2"/>
    <property type="match status" value="1"/>
</dbReference>
<organism evidence="2 3">
    <name type="scientific">Zasmidium cellare</name>
    <name type="common">Wine cellar mold</name>
    <name type="synonym">Racodium cellare</name>
    <dbReference type="NCBI Taxonomy" id="395010"/>
    <lineage>
        <taxon>Eukaryota</taxon>
        <taxon>Fungi</taxon>
        <taxon>Dikarya</taxon>
        <taxon>Ascomycota</taxon>
        <taxon>Pezizomycotina</taxon>
        <taxon>Dothideomycetes</taxon>
        <taxon>Dothideomycetidae</taxon>
        <taxon>Mycosphaerellales</taxon>
        <taxon>Mycosphaerellaceae</taxon>
        <taxon>Zasmidium</taxon>
    </lineage>
</organism>
<dbReference type="SMART" id="SM00248">
    <property type="entry name" value="ANK"/>
    <property type="match status" value="6"/>
</dbReference>
<dbReference type="InterPro" id="IPR036770">
    <property type="entry name" value="Ankyrin_rpt-contain_sf"/>
</dbReference>
<name>A0ABR0E5N9_ZASCE</name>
<feature type="domain" description="Heterokaryon incompatibility" evidence="1">
    <location>
        <begin position="64"/>
        <end position="203"/>
    </location>
</feature>
<dbReference type="PANTHER" id="PTHR24148">
    <property type="entry name" value="ANKYRIN REPEAT DOMAIN-CONTAINING PROTEIN 39 HOMOLOG-RELATED"/>
    <property type="match status" value="1"/>
</dbReference>
<evidence type="ECO:0000313" key="3">
    <source>
        <dbReference type="Proteomes" id="UP001305779"/>
    </source>
</evidence>
<dbReference type="InterPro" id="IPR052895">
    <property type="entry name" value="HetReg/Transcr_Mod"/>
</dbReference>
<dbReference type="EMBL" id="JAXOVC010000010">
    <property type="protein sequence ID" value="KAK4496540.1"/>
    <property type="molecule type" value="Genomic_DNA"/>
</dbReference>
<sequence length="842" mass="95660">MAFSVAQPLQATAHIQGCLTETPPPYERLAERHIRLLEILPDTNGEKTVCCRLTSRPLESDVRYVALSYTWGRPDPNCHILINSQKISVRKNLKRFLHEVRKWSRYKHTLFWIDAVCINQADFQERSEQVKLMADIYQKAEHVLVWLGPAYANSDPAMKALARDARYWKRQMKREKVFWKPEGAAIRSLCERPYWTRLWVFQELVQAKAVLLMCGNTSISWKAFVDFSELAQSCSPARRPESFEHVAFKASPALAMIRQVHQATGEESALFDLILASRLLACSEPRDKVYALLGVARTGQQSIRPDYSASLLQLANSVLRGHHSTRPPKTIEEVSLQCRDLSEIMGVDITQLDEAGNGNKSGNSDLTPNAQLRTLLLAPRSNVSLWWIDHYDHVMLRKTWLASHTQKDIDGVLFAAIAAGEVATIRMLLDLGSSRIRLNSGWLEGSPFVEAARLGVAEIVKLLLEHDKGDLIAQIDNRGRNAMYHAIVQGHEDVVKQLICHPSVNVNGECAPGIPAPILHLAIQYNQPTIVRIILSRPETDPNMPDGYGRTPIAYAIKQCPLPIMKLILSHLGKSDPTYDYLLFHAMSFVEADTPEVIIYDNGRDSEGRTPLLTAIYWSRVNLTGLLLAHPSLAINATDDEGNTALHMVQPVTIGTCLRPTSVLIEKDPIDVTSTGYTREGLIAASRRLRDETFDIFYFENSFLVIASSFSIDAYFRFTDHLEPLRFQYKNRYKDVQYTVESDLKPHWENLVTWLQFRHLGAGPEWARPEYLPDLEDPGLQSHVLIWISRLFRIVEEMRRDPWPSVEQVLMQHRAMLGRLQSDWLENRPSWVVSVIKESAKS</sequence>
<comment type="caution">
    <text evidence="2">The sequence shown here is derived from an EMBL/GenBank/DDBJ whole genome shotgun (WGS) entry which is preliminary data.</text>
</comment>
<gene>
    <name evidence="2" type="ORF">PRZ48_012520</name>
</gene>
<keyword evidence="3" id="KW-1185">Reference proteome</keyword>
<evidence type="ECO:0000259" key="1">
    <source>
        <dbReference type="Pfam" id="PF06985"/>
    </source>
</evidence>
<protein>
    <recommendedName>
        <fullName evidence="1">Heterokaryon incompatibility domain-containing protein</fullName>
    </recommendedName>
</protein>
<dbReference type="Proteomes" id="UP001305779">
    <property type="component" value="Unassembled WGS sequence"/>
</dbReference>
<dbReference type="Gene3D" id="1.25.40.20">
    <property type="entry name" value="Ankyrin repeat-containing domain"/>
    <property type="match status" value="1"/>
</dbReference>
<dbReference type="Pfam" id="PF06985">
    <property type="entry name" value="HET"/>
    <property type="match status" value="1"/>
</dbReference>
<dbReference type="SUPFAM" id="SSF48403">
    <property type="entry name" value="Ankyrin repeat"/>
    <property type="match status" value="1"/>
</dbReference>
<dbReference type="InterPro" id="IPR010730">
    <property type="entry name" value="HET"/>
</dbReference>
<proteinExistence type="predicted"/>
<dbReference type="InterPro" id="IPR002110">
    <property type="entry name" value="Ankyrin_rpt"/>
</dbReference>
<reference evidence="2 3" key="1">
    <citation type="journal article" date="2023" name="G3 (Bethesda)">
        <title>A chromosome-level genome assembly of Zasmidium syzygii isolated from banana leaves.</title>
        <authorList>
            <person name="van Westerhoven A.C."/>
            <person name="Mehrabi R."/>
            <person name="Talebi R."/>
            <person name="Steentjes M.B.F."/>
            <person name="Corcolon B."/>
            <person name="Chong P.A."/>
            <person name="Kema G.H.J."/>
            <person name="Seidl M.F."/>
        </authorList>
    </citation>
    <scope>NUCLEOTIDE SEQUENCE [LARGE SCALE GENOMIC DNA]</scope>
    <source>
        <strain evidence="2 3">P124</strain>
    </source>
</reference>
<accession>A0ABR0E5N9</accession>